<proteinExistence type="inferred from homology"/>
<evidence type="ECO:0000256" key="4">
    <source>
        <dbReference type="ARBA" id="ARBA00022692"/>
    </source>
</evidence>
<protein>
    <recommendedName>
        <fullName evidence="3">Transmembrane protein 186</fullName>
    </recommendedName>
</protein>
<keyword evidence="11" id="KW-1185">Reference proteome</keyword>
<evidence type="ECO:0000256" key="8">
    <source>
        <dbReference type="ARBA" id="ARBA00023136"/>
    </source>
</evidence>
<comment type="caution">
    <text evidence="10">The sequence shown here is derived from an EMBL/GenBank/DDBJ whole genome shotgun (WGS) entry which is preliminary data.</text>
</comment>
<dbReference type="GO" id="GO:0005743">
    <property type="term" value="C:mitochondrial inner membrane"/>
    <property type="evidence" value="ECO:0007669"/>
    <property type="project" value="UniProtKB-SubCell"/>
</dbReference>
<dbReference type="AlphaFoldDB" id="A0AAW1RNM0"/>
<dbReference type="PANTHER" id="PTHR13603">
    <property type="entry name" value="TRANSMEMBRANE PROTEIN 186"/>
    <property type="match status" value="1"/>
</dbReference>
<name>A0AAW1RNM0_9CHLO</name>
<gene>
    <name evidence="10" type="ORF">WJX81_007269</name>
</gene>
<feature type="transmembrane region" description="Helical" evidence="9">
    <location>
        <begin position="36"/>
        <end position="59"/>
    </location>
</feature>
<feature type="transmembrane region" description="Helical" evidence="9">
    <location>
        <begin position="12"/>
        <end position="30"/>
    </location>
</feature>
<dbReference type="InterPro" id="IPR026571">
    <property type="entry name" value="Tmem186"/>
</dbReference>
<organism evidence="10 11">
    <name type="scientific">Elliptochloris bilobata</name>
    <dbReference type="NCBI Taxonomy" id="381761"/>
    <lineage>
        <taxon>Eukaryota</taxon>
        <taxon>Viridiplantae</taxon>
        <taxon>Chlorophyta</taxon>
        <taxon>core chlorophytes</taxon>
        <taxon>Trebouxiophyceae</taxon>
        <taxon>Trebouxiophyceae incertae sedis</taxon>
        <taxon>Elliptochloris clade</taxon>
        <taxon>Elliptochloris</taxon>
    </lineage>
</organism>
<dbReference type="Proteomes" id="UP001445335">
    <property type="component" value="Unassembled WGS sequence"/>
</dbReference>
<dbReference type="PANTHER" id="PTHR13603:SF1">
    <property type="entry name" value="TRANSMEMBRANE PROTEIN 186"/>
    <property type="match status" value="1"/>
</dbReference>
<accession>A0AAW1RNM0</accession>
<sequence length="136" mass="14583">MVPFRVLVRLKVFQLAGVAGLAIPINSFLGEGEVTGVQVLLAGLLVVGSGVASTTLWFFSQRYVGELAALPPAAPGGAERLRFSVLDFWGNRQEHVVRAADVIPPFEGLERGAAKELVLDRPRMMRLLTGEGVNEG</sequence>
<evidence type="ECO:0000256" key="9">
    <source>
        <dbReference type="SAM" id="Phobius"/>
    </source>
</evidence>
<keyword evidence="4 9" id="KW-0812">Transmembrane</keyword>
<keyword evidence="6 9" id="KW-1133">Transmembrane helix</keyword>
<evidence type="ECO:0000256" key="3">
    <source>
        <dbReference type="ARBA" id="ARBA00014604"/>
    </source>
</evidence>
<comment type="subcellular location">
    <subcellularLocation>
        <location evidence="1">Mitochondrion inner membrane</location>
        <topology evidence="1">Multi-pass membrane protein</topology>
    </subcellularLocation>
</comment>
<evidence type="ECO:0000256" key="1">
    <source>
        <dbReference type="ARBA" id="ARBA00004448"/>
    </source>
</evidence>
<evidence type="ECO:0000313" key="11">
    <source>
        <dbReference type="Proteomes" id="UP001445335"/>
    </source>
</evidence>
<dbReference type="EMBL" id="JALJOU010000029">
    <property type="protein sequence ID" value="KAK9835228.1"/>
    <property type="molecule type" value="Genomic_DNA"/>
</dbReference>
<evidence type="ECO:0000256" key="6">
    <source>
        <dbReference type="ARBA" id="ARBA00022989"/>
    </source>
</evidence>
<keyword evidence="8 9" id="KW-0472">Membrane</keyword>
<comment type="similarity">
    <text evidence="2">Belongs to the TMEM186 family.</text>
</comment>
<evidence type="ECO:0000256" key="2">
    <source>
        <dbReference type="ARBA" id="ARBA00007020"/>
    </source>
</evidence>
<evidence type="ECO:0000313" key="10">
    <source>
        <dbReference type="EMBL" id="KAK9835228.1"/>
    </source>
</evidence>
<evidence type="ECO:0000256" key="5">
    <source>
        <dbReference type="ARBA" id="ARBA00022792"/>
    </source>
</evidence>
<evidence type="ECO:0000256" key="7">
    <source>
        <dbReference type="ARBA" id="ARBA00023128"/>
    </source>
</evidence>
<keyword evidence="5" id="KW-0999">Mitochondrion inner membrane</keyword>
<keyword evidence="7" id="KW-0496">Mitochondrion</keyword>
<reference evidence="10 11" key="1">
    <citation type="journal article" date="2024" name="Nat. Commun.">
        <title>Phylogenomics reveals the evolutionary origins of lichenization in chlorophyte algae.</title>
        <authorList>
            <person name="Puginier C."/>
            <person name="Libourel C."/>
            <person name="Otte J."/>
            <person name="Skaloud P."/>
            <person name="Haon M."/>
            <person name="Grisel S."/>
            <person name="Petersen M."/>
            <person name="Berrin J.G."/>
            <person name="Delaux P.M."/>
            <person name="Dal Grande F."/>
            <person name="Keller J."/>
        </authorList>
    </citation>
    <scope>NUCLEOTIDE SEQUENCE [LARGE SCALE GENOMIC DNA]</scope>
    <source>
        <strain evidence="10 11">SAG 245.80</strain>
    </source>
</reference>